<comment type="caution">
    <text evidence="3">The sequence shown here is derived from an EMBL/GenBank/DDBJ whole genome shotgun (WGS) entry which is preliminary data.</text>
</comment>
<feature type="region of interest" description="Disordered" evidence="1">
    <location>
        <begin position="157"/>
        <end position="213"/>
    </location>
</feature>
<keyword evidence="2" id="KW-0812">Transmembrane</keyword>
<keyword evidence="2" id="KW-1133">Transmembrane helix</keyword>
<dbReference type="EMBL" id="WURB01000029">
    <property type="protein sequence ID" value="MXQ14258.1"/>
    <property type="molecule type" value="Genomic_DNA"/>
</dbReference>
<dbReference type="Proteomes" id="UP000436483">
    <property type="component" value="Unassembled WGS sequence"/>
</dbReference>
<gene>
    <name evidence="3" type="ORF">GR328_22945</name>
</gene>
<keyword evidence="2" id="KW-0472">Membrane</keyword>
<dbReference type="AlphaFoldDB" id="A0A7X3MVY7"/>
<keyword evidence="4" id="KW-1185">Reference proteome</keyword>
<protein>
    <submittedName>
        <fullName evidence="3">Uncharacterized protein</fullName>
    </submittedName>
</protein>
<reference evidence="3 4" key="2">
    <citation type="submission" date="2020-01" db="EMBL/GenBank/DDBJ databases">
        <title>Microvirga sp. nov., an arsenate reduction bacterium isolated from Tibet hotspring sediments.</title>
        <authorList>
            <person name="Xian W.-D."/>
            <person name="Li W.-J."/>
        </authorList>
    </citation>
    <scope>NUCLEOTIDE SEQUENCE [LARGE SCALE GENOMIC DNA]</scope>
    <source>
        <strain evidence="3 4">KCTC 23863</strain>
    </source>
</reference>
<proteinExistence type="predicted"/>
<evidence type="ECO:0000256" key="1">
    <source>
        <dbReference type="SAM" id="MobiDB-lite"/>
    </source>
</evidence>
<name>A0A7X3MVY7_9HYPH</name>
<sequence>MSELLLWTQGALKGAMEFIAAMPLWMALIFVASPSLVAALTRDTFIIASTAVLSITAILLGALYGTAAAPPLILVALCATFLLAIFAFHQQRHARTLSELQARMSHIDEQIGTFLNNAHERFSILDQESEDARVAFREARSSFERMRKAFSRMHRSFNDKQAPVPRAKNVISPFPSTPPVSAIRGDRERTAEPASDPASPKLSPTVKISADSE</sequence>
<reference evidence="3 4" key="1">
    <citation type="submission" date="2019-12" db="EMBL/GenBank/DDBJ databases">
        <authorList>
            <person name="Yuan C.-G."/>
        </authorList>
    </citation>
    <scope>NUCLEOTIDE SEQUENCE [LARGE SCALE GENOMIC DNA]</scope>
    <source>
        <strain evidence="3 4">KCTC 23863</strain>
    </source>
</reference>
<evidence type="ECO:0000256" key="2">
    <source>
        <dbReference type="SAM" id="Phobius"/>
    </source>
</evidence>
<feature type="transmembrane region" description="Helical" evidence="2">
    <location>
        <begin position="71"/>
        <end position="88"/>
    </location>
</feature>
<accession>A0A7X3MVY7</accession>
<evidence type="ECO:0000313" key="4">
    <source>
        <dbReference type="Proteomes" id="UP000436483"/>
    </source>
</evidence>
<feature type="transmembrane region" description="Helical" evidence="2">
    <location>
        <begin position="20"/>
        <end position="38"/>
    </location>
</feature>
<organism evidence="3 4">
    <name type="scientific">Microvirga makkahensis</name>
    <dbReference type="NCBI Taxonomy" id="1128670"/>
    <lineage>
        <taxon>Bacteria</taxon>
        <taxon>Pseudomonadati</taxon>
        <taxon>Pseudomonadota</taxon>
        <taxon>Alphaproteobacteria</taxon>
        <taxon>Hyphomicrobiales</taxon>
        <taxon>Methylobacteriaceae</taxon>
        <taxon>Microvirga</taxon>
    </lineage>
</organism>
<feature type="transmembrane region" description="Helical" evidence="2">
    <location>
        <begin position="45"/>
        <end position="65"/>
    </location>
</feature>
<dbReference type="RefSeq" id="WP_160887987.1">
    <property type="nucleotide sequence ID" value="NZ_WURB01000029.1"/>
</dbReference>
<evidence type="ECO:0000313" key="3">
    <source>
        <dbReference type="EMBL" id="MXQ14258.1"/>
    </source>
</evidence>